<dbReference type="GO" id="GO:1990404">
    <property type="term" value="F:NAD+-protein mono-ADP-ribosyltransferase activity"/>
    <property type="evidence" value="ECO:0007669"/>
    <property type="project" value="TreeGrafter"/>
</dbReference>
<dbReference type="Proteomes" id="UP000472263">
    <property type="component" value="Chromosome 9"/>
</dbReference>
<dbReference type="PROSITE" id="PS51154">
    <property type="entry name" value="MACRO"/>
    <property type="match status" value="2"/>
</dbReference>
<evidence type="ECO:0000256" key="3">
    <source>
        <dbReference type="ARBA" id="ARBA00022679"/>
    </source>
</evidence>
<comment type="similarity">
    <text evidence="6">Belongs to the ARTD/PARP family.</text>
</comment>
<feature type="domain" description="WWE" evidence="8">
    <location>
        <begin position="379"/>
        <end position="454"/>
    </location>
</feature>
<dbReference type="InterPro" id="IPR052056">
    <property type="entry name" value="Mono-ARTD/PARP"/>
</dbReference>
<feature type="domain" description="PARP catalytic" evidence="9">
    <location>
        <begin position="462"/>
        <end position="652"/>
    </location>
</feature>
<dbReference type="GO" id="GO:0010629">
    <property type="term" value="P:negative regulation of gene expression"/>
    <property type="evidence" value="ECO:0007669"/>
    <property type="project" value="TreeGrafter"/>
</dbReference>
<evidence type="ECO:0000259" key="10">
    <source>
        <dbReference type="PROSITE" id="PS51154"/>
    </source>
</evidence>
<name>A0A667WYR7_9TELE</name>
<dbReference type="PROSITE" id="PS50918">
    <property type="entry name" value="WWE"/>
    <property type="match status" value="1"/>
</dbReference>
<dbReference type="GeneTree" id="ENSGT00940000165390"/>
<sequence>VDTKAEKHRMASVSFPAIGTGNLSFPRELVSRVLLGEIQAFSSRRNPQHLREVAVVVHPSDSQTVDVSVRFVQGRRFSQLATSFGPVSSLSLGVYQMKMGQLTLEVSSGDITKETSDAIVNSSNQDFSLRIGVSKAILDAAGSNVQQEQRAMILTTAGLLPSGAIIHVVGHKDPVKIKEVVYSVLKLSEQNTFSSVSFPALGTGQGGASPSAVADAMIDAVVDFVRKKPQSCVRTVKILIFQTNMMKEFHRSMRRREGEEVEEKSIFTKVKDAFTSLFEGLFTFHQVSCVSLLFSLQVVSQAKQRIKDLIVSEQAEKTITDPFINELSQSDMEELKALQRKLTVSIRLEKRTTRCQGLPLNLVLSTVRDIIRKVERTENMKRRAFLLSALVQWQYQDQQGVLQPFDIYTNCTLEEALEKKSPVKIKINNKEFTADLKRKKAVSAGGRTQVELIRKDLKVTPNTACPQAAQIEQTKVVFIYSFFIFFFYLRQKMAACLLCLQIERIQNKTLWQSYQLFKKNMEEKNKHKNNEKQLFHGTGSNSIDLINNQGFNRSYAGTHAAMYGNGSYFALTASYSHGYAQLDAQGHRRMYLARVLVGEFTQGKRGLITPPAKGSGNAADLYDSVTDNAANPSMFIVFNDIQAYPEYLITYT</sequence>
<dbReference type="Gene3D" id="3.90.228.10">
    <property type="match status" value="1"/>
</dbReference>
<keyword evidence="3 7" id="KW-0808">Transferase</keyword>
<evidence type="ECO:0000313" key="12">
    <source>
        <dbReference type="Proteomes" id="UP000472263"/>
    </source>
</evidence>
<dbReference type="GO" id="GO:0070212">
    <property type="term" value="P:protein poly-ADP-ribosylation"/>
    <property type="evidence" value="ECO:0007669"/>
    <property type="project" value="TreeGrafter"/>
</dbReference>
<dbReference type="InterPro" id="IPR004170">
    <property type="entry name" value="WWE_dom"/>
</dbReference>
<dbReference type="GO" id="GO:0005737">
    <property type="term" value="C:cytoplasm"/>
    <property type="evidence" value="ECO:0007669"/>
    <property type="project" value="TreeGrafter"/>
</dbReference>
<dbReference type="GO" id="GO:0003950">
    <property type="term" value="F:NAD+ poly-ADP-ribosyltransferase activity"/>
    <property type="evidence" value="ECO:0007669"/>
    <property type="project" value="UniProtKB-UniRule"/>
</dbReference>
<dbReference type="SUPFAM" id="SSF117839">
    <property type="entry name" value="WWE domain"/>
    <property type="match status" value="1"/>
</dbReference>
<dbReference type="Gene3D" id="3.40.220.10">
    <property type="entry name" value="Leucine Aminopeptidase, subunit E, domain 1"/>
    <property type="match status" value="2"/>
</dbReference>
<evidence type="ECO:0000256" key="2">
    <source>
        <dbReference type="ARBA" id="ARBA00022676"/>
    </source>
</evidence>
<keyword evidence="5" id="KW-0539">Nucleus</keyword>
<dbReference type="CDD" id="cd01439">
    <property type="entry name" value="TCCD_inducible_PARP_like"/>
    <property type="match status" value="1"/>
</dbReference>
<evidence type="ECO:0000256" key="4">
    <source>
        <dbReference type="ARBA" id="ARBA00023027"/>
    </source>
</evidence>
<keyword evidence="12" id="KW-1185">Reference proteome</keyword>
<feature type="domain" description="Macro" evidence="10">
    <location>
        <begin position="91"/>
        <end position="257"/>
    </location>
</feature>
<comment type="subcellular location">
    <subcellularLocation>
        <location evidence="1">Nucleus</location>
    </subcellularLocation>
</comment>
<dbReference type="InterPro" id="IPR012317">
    <property type="entry name" value="Poly(ADP-ribose)pol_cat_dom"/>
</dbReference>
<dbReference type="Pfam" id="PF01661">
    <property type="entry name" value="Macro"/>
    <property type="match status" value="1"/>
</dbReference>
<feature type="domain" description="Macro" evidence="10">
    <location>
        <begin position="1"/>
        <end position="76"/>
    </location>
</feature>
<dbReference type="PROSITE" id="PS51059">
    <property type="entry name" value="PARP_CATALYTIC"/>
    <property type="match status" value="1"/>
</dbReference>
<dbReference type="Gene3D" id="3.30.720.50">
    <property type="match status" value="1"/>
</dbReference>
<dbReference type="SMART" id="SM00506">
    <property type="entry name" value="A1pp"/>
    <property type="match status" value="1"/>
</dbReference>
<dbReference type="InterPro" id="IPR057049">
    <property type="entry name" value="PARP14_KH_8"/>
</dbReference>
<dbReference type="Pfam" id="PF23254">
    <property type="entry name" value="KH_PARP14_8"/>
    <property type="match status" value="1"/>
</dbReference>
<evidence type="ECO:0000259" key="8">
    <source>
        <dbReference type="PROSITE" id="PS50918"/>
    </source>
</evidence>
<accession>A0A667WYR7</accession>
<dbReference type="PANTHER" id="PTHR14453:SF106">
    <property type="entry name" value="POLY [ADP-RIBOSE] POLYMERASE"/>
    <property type="match status" value="1"/>
</dbReference>
<dbReference type="GO" id="GO:0003714">
    <property type="term" value="F:transcription corepressor activity"/>
    <property type="evidence" value="ECO:0007669"/>
    <property type="project" value="TreeGrafter"/>
</dbReference>
<dbReference type="SUPFAM" id="SSF52949">
    <property type="entry name" value="Macro domain-like"/>
    <property type="match status" value="2"/>
</dbReference>
<evidence type="ECO:0000256" key="7">
    <source>
        <dbReference type="RuleBase" id="RU362114"/>
    </source>
</evidence>
<evidence type="ECO:0000256" key="6">
    <source>
        <dbReference type="ARBA" id="ARBA00024347"/>
    </source>
</evidence>
<reference evidence="11" key="3">
    <citation type="submission" date="2025-09" db="UniProtKB">
        <authorList>
            <consortium name="Ensembl"/>
        </authorList>
    </citation>
    <scope>IDENTIFICATION</scope>
</reference>
<proteinExistence type="inferred from homology"/>
<protein>
    <recommendedName>
        <fullName evidence="7">Poly [ADP-ribose] polymerase</fullName>
        <shortName evidence="7">PARP</shortName>
        <ecNumber evidence="7">2.4.2.-</ecNumber>
    </recommendedName>
</protein>
<organism evidence="11 12">
    <name type="scientific">Myripristis murdjan</name>
    <name type="common">pinecone soldierfish</name>
    <dbReference type="NCBI Taxonomy" id="586833"/>
    <lineage>
        <taxon>Eukaryota</taxon>
        <taxon>Metazoa</taxon>
        <taxon>Chordata</taxon>
        <taxon>Craniata</taxon>
        <taxon>Vertebrata</taxon>
        <taxon>Euteleostomi</taxon>
        <taxon>Actinopterygii</taxon>
        <taxon>Neopterygii</taxon>
        <taxon>Teleostei</taxon>
        <taxon>Neoteleostei</taxon>
        <taxon>Acanthomorphata</taxon>
        <taxon>Holocentriformes</taxon>
        <taxon>Holocentridae</taxon>
        <taxon>Myripristis</taxon>
    </lineage>
</organism>
<evidence type="ECO:0000256" key="1">
    <source>
        <dbReference type="ARBA" id="ARBA00004123"/>
    </source>
</evidence>
<dbReference type="InterPro" id="IPR002589">
    <property type="entry name" value="Macro_dom"/>
</dbReference>
<dbReference type="GO" id="GO:0005634">
    <property type="term" value="C:nucleus"/>
    <property type="evidence" value="ECO:0007669"/>
    <property type="project" value="UniProtKB-SubCell"/>
</dbReference>
<dbReference type="FunFam" id="3.90.228.10:FF:000008">
    <property type="entry name" value="Poly [ADP-ribose] polymerase"/>
    <property type="match status" value="1"/>
</dbReference>
<dbReference type="PANTHER" id="PTHR14453">
    <property type="entry name" value="PARP/ZINC FINGER CCCH TYPE DOMAIN CONTAINING PROTEIN"/>
    <property type="match status" value="1"/>
</dbReference>
<dbReference type="EC" id="2.4.2.-" evidence="7"/>
<keyword evidence="2 7" id="KW-0328">Glycosyltransferase</keyword>
<evidence type="ECO:0000259" key="9">
    <source>
        <dbReference type="PROSITE" id="PS51059"/>
    </source>
</evidence>
<dbReference type="InterPro" id="IPR037197">
    <property type="entry name" value="WWE_dom_sf"/>
</dbReference>
<keyword evidence="4 7" id="KW-0520">NAD</keyword>
<reference evidence="11" key="2">
    <citation type="submission" date="2025-08" db="UniProtKB">
        <authorList>
            <consortium name="Ensembl"/>
        </authorList>
    </citation>
    <scope>IDENTIFICATION</scope>
</reference>
<evidence type="ECO:0000313" key="11">
    <source>
        <dbReference type="Ensembl" id="ENSMMDP00005005604.1"/>
    </source>
</evidence>
<dbReference type="Pfam" id="PF00644">
    <property type="entry name" value="PARP"/>
    <property type="match status" value="1"/>
</dbReference>
<evidence type="ECO:0000256" key="5">
    <source>
        <dbReference type="ARBA" id="ARBA00023242"/>
    </source>
</evidence>
<dbReference type="SUPFAM" id="SSF56399">
    <property type="entry name" value="ADP-ribosylation"/>
    <property type="match status" value="1"/>
</dbReference>
<dbReference type="Ensembl" id="ENSMMDT00005005756.1">
    <property type="protein sequence ID" value="ENSMMDP00005005604.1"/>
    <property type="gene ID" value="ENSMMDG00005002975.1"/>
</dbReference>
<dbReference type="InterPro" id="IPR043472">
    <property type="entry name" value="Macro_dom-like"/>
</dbReference>
<dbReference type="AlphaFoldDB" id="A0A667WYR7"/>
<dbReference type="InterPro" id="IPR054596">
    <property type="entry name" value="PARP14_WWE"/>
</dbReference>
<dbReference type="Pfam" id="PF22005">
    <property type="entry name" value="WWE_1"/>
    <property type="match status" value="1"/>
</dbReference>
<reference evidence="11" key="1">
    <citation type="submission" date="2019-06" db="EMBL/GenBank/DDBJ databases">
        <authorList>
            <consortium name="Wellcome Sanger Institute Data Sharing"/>
        </authorList>
    </citation>
    <scope>NUCLEOTIDE SEQUENCE [LARGE SCALE GENOMIC DNA]</scope>
</reference>